<dbReference type="GO" id="GO:0005829">
    <property type="term" value="C:cytosol"/>
    <property type="evidence" value="ECO:0007669"/>
    <property type="project" value="TreeGrafter"/>
</dbReference>
<dbReference type="GO" id="GO:0004386">
    <property type="term" value="F:helicase activity"/>
    <property type="evidence" value="ECO:0007669"/>
    <property type="project" value="UniProtKB-KW"/>
</dbReference>
<dbReference type="NCBIfam" id="NF047352">
    <property type="entry name" value="P_loop_sacsin"/>
    <property type="match status" value="1"/>
</dbReference>
<dbReference type="InterPro" id="IPR050742">
    <property type="entry name" value="Helicase_Restrict-Modif_Enz"/>
</dbReference>
<dbReference type="InterPro" id="IPR014001">
    <property type="entry name" value="Helicase_ATP-bd"/>
</dbReference>
<evidence type="ECO:0000313" key="3">
    <source>
        <dbReference type="EMBL" id="MBB4676460.1"/>
    </source>
</evidence>
<dbReference type="SUPFAM" id="SSF52540">
    <property type="entry name" value="P-loop containing nucleoside triphosphate hydrolases"/>
    <property type="match status" value="1"/>
</dbReference>
<dbReference type="Pfam" id="PF04851">
    <property type="entry name" value="ResIII"/>
    <property type="match status" value="1"/>
</dbReference>
<dbReference type="GO" id="GO:0005524">
    <property type="term" value="F:ATP binding"/>
    <property type="evidence" value="ECO:0007669"/>
    <property type="project" value="InterPro"/>
</dbReference>
<dbReference type="Pfam" id="PF00271">
    <property type="entry name" value="Helicase_C"/>
    <property type="match status" value="1"/>
</dbReference>
<dbReference type="PROSITE" id="PS51192">
    <property type="entry name" value="HELICASE_ATP_BIND_1"/>
    <property type="match status" value="1"/>
</dbReference>
<keyword evidence="3" id="KW-0547">Nucleotide-binding</keyword>
<dbReference type="GO" id="GO:0016787">
    <property type="term" value="F:hydrolase activity"/>
    <property type="evidence" value="ECO:0007669"/>
    <property type="project" value="InterPro"/>
</dbReference>
<reference evidence="3 4" key="1">
    <citation type="submission" date="2020-08" db="EMBL/GenBank/DDBJ databases">
        <title>Sequencing the genomes of 1000 actinobacteria strains.</title>
        <authorList>
            <person name="Klenk H.-P."/>
        </authorList>
    </citation>
    <scope>NUCLEOTIDE SEQUENCE [LARGE SCALE GENOMIC DNA]</scope>
    <source>
        <strain evidence="3 4">DSM 44230</strain>
    </source>
</reference>
<dbReference type="RefSeq" id="WP_221489877.1">
    <property type="nucleotide sequence ID" value="NZ_BAAAUI010000015.1"/>
</dbReference>
<evidence type="ECO:0000259" key="1">
    <source>
        <dbReference type="PROSITE" id="PS51192"/>
    </source>
</evidence>
<keyword evidence="4" id="KW-1185">Reference proteome</keyword>
<dbReference type="InterPro" id="IPR001650">
    <property type="entry name" value="Helicase_C-like"/>
</dbReference>
<accession>A0A7W7FSY4</accession>
<gene>
    <name evidence="3" type="ORF">HNR67_002578</name>
</gene>
<dbReference type="PROSITE" id="PS51194">
    <property type="entry name" value="HELICASE_CTER"/>
    <property type="match status" value="1"/>
</dbReference>
<evidence type="ECO:0000259" key="2">
    <source>
        <dbReference type="PROSITE" id="PS51194"/>
    </source>
</evidence>
<organism evidence="3 4">
    <name type="scientific">Crossiella cryophila</name>
    <dbReference type="NCBI Taxonomy" id="43355"/>
    <lineage>
        <taxon>Bacteria</taxon>
        <taxon>Bacillati</taxon>
        <taxon>Actinomycetota</taxon>
        <taxon>Actinomycetes</taxon>
        <taxon>Pseudonocardiales</taxon>
        <taxon>Pseudonocardiaceae</taxon>
        <taxon>Crossiella</taxon>
    </lineage>
</organism>
<keyword evidence="3" id="KW-0378">Hydrolase</keyword>
<protein>
    <submittedName>
        <fullName evidence="3">Superfamily II DNA or RNA helicase</fullName>
    </submittedName>
</protein>
<dbReference type="EMBL" id="JACHMH010000001">
    <property type="protein sequence ID" value="MBB4676460.1"/>
    <property type="molecule type" value="Genomic_DNA"/>
</dbReference>
<feature type="domain" description="Helicase C-terminal" evidence="2">
    <location>
        <begin position="1431"/>
        <end position="1573"/>
    </location>
</feature>
<evidence type="ECO:0000313" key="4">
    <source>
        <dbReference type="Proteomes" id="UP000533598"/>
    </source>
</evidence>
<dbReference type="PANTHER" id="PTHR47396">
    <property type="entry name" value="TYPE I RESTRICTION ENZYME ECOKI R PROTEIN"/>
    <property type="match status" value="1"/>
</dbReference>
<dbReference type="PANTHER" id="PTHR47396:SF1">
    <property type="entry name" value="ATP-DEPENDENT HELICASE IRC3-RELATED"/>
    <property type="match status" value="1"/>
</dbReference>
<dbReference type="GO" id="GO:0003677">
    <property type="term" value="F:DNA binding"/>
    <property type="evidence" value="ECO:0007669"/>
    <property type="project" value="InterPro"/>
</dbReference>
<feature type="domain" description="Helicase ATP-binding" evidence="1">
    <location>
        <begin position="1188"/>
        <end position="1361"/>
    </location>
</feature>
<dbReference type="InterPro" id="IPR036890">
    <property type="entry name" value="HATPase_C_sf"/>
</dbReference>
<dbReference type="SMART" id="SM00490">
    <property type="entry name" value="HELICc"/>
    <property type="match status" value="1"/>
</dbReference>
<dbReference type="Gene3D" id="3.40.50.300">
    <property type="entry name" value="P-loop containing nucleotide triphosphate hydrolases"/>
    <property type="match status" value="2"/>
</dbReference>
<proteinExistence type="predicted"/>
<dbReference type="Proteomes" id="UP000533598">
    <property type="component" value="Unassembled WGS sequence"/>
</dbReference>
<dbReference type="InterPro" id="IPR006935">
    <property type="entry name" value="Helicase/UvrB_N"/>
</dbReference>
<dbReference type="InterPro" id="IPR027417">
    <property type="entry name" value="P-loop_NTPase"/>
</dbReference>
<name>A0A7W7FSY4_9PSEU</name>
<sequence length="1573" mass="175092">MNSADRREVDQAVETTALSVLQVVLEQSKRVLETYRIDPGLIREHANAERRITQGGYGDRQIYELVQNGADELRQEYHESARQVGGEIAVVLTKSHLYCANQGSPITPEGTDVILRMSSSRKRGGQIGRFGVGVKSVLSVSDSPEFFSATGSFGFDKEWSASRIREVQPEVDDVPVLRMARPISQERAVETDGVLAGLLKWATTVVRLPLQPRAVNGLARDLATFPAEFLLFSPHVGTVTLEDRRTSVVVRRQIFQRSEGDRRALEEQSANGASSTSYWRVFSRVHRPTDSALEAAGELHDRPEIDIAWAVPDRLGRDNKLGEFWAYFPTKYKTTLRGIVNAPWKTSEDRQNLYGGNEFNRELIRVMADLVVDSLQALTRDVDPAAYLDATPARGREEPQWASDQLVSAVWVATTSKPSLPDQHGRLRIPAEVRLHPADLKREWLELWRNYDGRPIDWVHHSVDSSRMRRASAELICNTATVPIASVREWLEALAQDGTPAASATALRIAADMVRGKDMAADEAQKARILLTESHGLVAPVRGQVFRRVSDDSLADSNVYVDDRVTVEFGVTSALDTLGIHEADAAGRFAAVVDQGFADYDDQRWTELWMLSRKAGLDTVLTVLRGTGEDPRRFVHVRTVSGRYRRLGDCLLPGVVVPGDGTRDDTIAVDLRFHGPDRSVLRDLGLIDTPRNSVDPTGEAWFGSYVEECWNRHLETLPTEAPRVQLRNVKVSGTNPPGPLHLLTELSEEGRAEFLKALPRASLISQWNYYAGGQQVVRRTVASPMVWMARKHGRLHTSKGVVPLARAVSPALVAYSDFFPVADLPIITAESLRLPDDMAALPERFWTSLLAEVAVSEDDEFPGRAYDLLFRFDVELSESIGNTRCRVGAKWTNDRPDNEIAVTAERKEYDLLVAEEVPAILVPSEETAQLMMANWGLLDPGDVVEKEFRYVEQAEPLLLTDEFPPLKLMGRNKIEGWSLVRCSELEEITHTPNGVRTESIPSAVKDRRVLVLNPPEDLTALRVVDRVLKLGLGEGGCQEVIRKRQKARDDNKIKEVRAAPTVPDKAVRLFQPEQLKRQLPDGLVDYAAAEAGQEPDHHRLAELAVAAHGDQLLHQHVKDLEERLPGSGRSFRGDSASRQLVSDLQFPDSFAGVQTAQTRSATETVSGPTPYPALHDYQERLARNMFELLTTPAPQRGMLCLPTGAGKTRIAAESVIRVIKERGLEGKPVLWIAQTDELCEQAVQSWMFVWGKVGPEERLTVSRLWSSNEAVAVTTNAHLVVATDAKLHRCLAASRYAWLRDAALVVVDEAHVSTNDTYTKLFRELGLTSHSNARPLVGLTATPFRGNNDVETRKLVDRYEGRRLDAGVFDADPYTSLQSLGMLAQVEHRELAGTTLQLTEDELQKLALPFQHNLPSTAERRLSGNSERNRMLVAEIERLPRDWPVLLFATSVNHAKLMAAILNDKGIKAAALESSTPAAQRWKIVEDYRERKIQVITNYGVLAQGFDAPATRVVIVARPTYSPNVYTQMIGRGLRGPKNGGKDTCLILDVRDNITNYRSALAFTGFEHLWSRG</sequence>
<keyword evidence="3" id="KW-0067">ATP-binding</keyword>
<dbReference type="SMART" id="SM00487">
    <property type="entry name" value="DEXDc"/>
    <property type="match status" value="1"/>
</dbReference>
<keyword evidence="3" id="KW-0347">Helicase</keyword>
<dbReference type="SUPFAM" id="SSF55874">
    <property type="entry name" value="ATPase domain of HSP90 chaperone/DNA topoisomerase II/histidine kinase"/>
    <property type="match status" value="1"/>
</dbReference>
<comment type="caution">
    <text evidence="3">The sequence shown here is derived from an EMBL/GenBank/DDBJ whole genome shotgun (WGS) entry which is preliminary data.</text>
</comment>